<sequence>MTEGIIRPLQCTKEVEEASILESAGYPADEAASLETLQMRYTAESRLFLGYFKNEKLLGFVCATSTNADHLTEESMHAHIPCGETVCIHSVCVDQSVKRQGIATKLLQAFVPHVKDSFPKAKRICLICHEYLIPLYTKAGFVLVGTSEVVHGKEAWYECIMEL</sequence>
<dbReference type="GO" id="GO:0005737">
    <property type="term" value="C:cytoplasm"/>
    <property type="evidence" value="ECO:0007669"/>
    <property type="project" value="TreeGrafter"/>
</dbReference>
<dbReference type="FunFam" id="3.40.630.30:FF:000192">
    <property type="entry name" value="Putative N-acetyltransferase C9.02c"/>
    <property type="match status" value="1"/>
</dbReference>
<accession>A0A6P4YBG7</accession>
<evidence type="ECO:0000256" key="9">
    <source>
        <dbReference type="ARBA" id="ARBA00043260"/>
    </source>
</evidence>
<gene>
    <name evidence="12" type="primary">LOC109471548</name>
</gene>
<name>A0A6P4YBG7_BRABE</name>
<dbReference type="SUPFAM" id="SSF55729">
    <property type="entry name" value="Acyl-CoA N-acyltransferases (Nat)"/>
    <property type="match status" value="1"/>
</dbReference>
<evidence type="ECO:0000256" key="1">
    <source>
        <dbReference type="ARBA" id="ARBA00022679"/>
    </source>
</evidence>
<evidence type="ECO:0000259" key="10">
    <source>
        <dbReference type="PROSITE" id="PS51186"/>
    </source>
</evidence>
<comment type="pathway">
    <text evidence="4">Aromatic compound metabolism; melatonin biosynthesis; melatonin from serotonin: step 1/2.</text>
</comment>
<evidence type="ECO:0000256" key="7">
    <source>
        <dbReference type="ARBA" id="ARBA00039398"/>
    </source>
</evidence>
<dbReference type="Gene3D" id="3.40.630.30">
    <property type="match status" value="1"/>
</dbReference>
<evidence type="ECO:0000256" key="6">
    <source>
        <dbReference type="ARBA" id="ARBA00039114"/>
    </source>
</evidence>
<dbReference type="InterPro" id="IPR000182">
    <property type="entry name" value="GNAT_dom"/>
</dbReference>
<dbReference type="Proteomes" id="UP000515135">
    <property type="component" value="Unplaced"/>
</dbReference>
<keyword evidence="1" id="KW-0808">Transferase</keyword>
<dbReference type="GeneID" id="109471548"/>
<evidence type="ECO:0000256" key="2">
    <source>
        <dbReference type="ARBA" id="ARBA00023315"/>
    </source>
</evidence>
<evidence type="ECO:0000256" key="5">
    <source>
        <dbReference type="ARBA" id="ARBA00038182"/>
    </source>
</evidence>
<keyword evidence="9" id="KW-0471">Melatonin biosynthesis</keyword>
<dbReference type="Pfam" id="PF00583">
    <property type="entry name" value="Acetyltransf_1"/>
    <property type="match status" value="1"/>
</dbReference>
<dbReference type="KEGG" id="bbel:109471548"/>
<dbReference type="InterPro" id="IPR051635">
    <property type="entry name" value="SNAT-like"/>
</dbReference>
<comment type="similarity">
    <text evidence="5">Belongs to the acetyltransferase family. AANAT subfamily.</text>
</comment>
<feature type="domain" description="N-acetyltransferase" evidence="10">
    <location>
        <begin position="4"/>
        <end position="163"/>
    </location>
</feature>
<evidence type="ECO:0000256" key="8">
    <source>
        <dbReference type="ARBA" id="ARBA00042928"/>
    </source>
</evidence>
<protein>
    <recommendedName>
        <fullName evidence="7">Serotonin N-acetyltransferase</fullName>
        <ecNumber evidence="6">2.3.1.87</ecNumber>
    </recommendedName>
    <alternativeName>
        <fullName evidence="8">Aralkylamine N-acetyltransferase</fullName>
    </alternativeName>
</protein>
<organism evidence="11 12">
    <name type="scientific">Branchiostoma belcheri</name>
    <name type="common">Amphioxus</name>
    <dbReference type="NCBI Taxonomy" id="7741"/>
    <lineage>
        <taxon>Eukaryota</taxon>
        <taxon>Metazoa</taxon>
        <taxon>Chordata</taxon>
        <taxon>Cephalochordata</taxon>
        <taxon>Leptocardii</taxon>
        <taxon>Amphioxiformes</taxon>
        <taxon>Branchiostomatidae</taxon>
        <taxon>Branchiostoma</taxon>
    </lineage>
</organism>
<dbReference type="GO" id="GO:0004059">
    <property type="term" value="F:aralkylamine N-acetyltransferase activity"/>
    <property type="evidence" value="ECO:0007669"/>
    <property type="project" value="UniProtKB-EC"/>
</dbReference>
<dbReference type="InterPro" id="IPR016181">
    <property type="entry name" value="Acyl_CoA_acyltransferase"/>
</dbReference>
<evidence type="ECO:0000313" key="12">
    <source>
        <dbReference type="RefSeq" id="XP_019626455.1"/>
    </source>
</evidence>
<dbReference type="PANTHER" id="PTHR10908:SF0">
    <property type="entry name" value="SEROTONIN N-ACETYLTRANSFERASE"/>
    <property type="match status" value="1"/>
</dbReference>
<dbReference type="PROSITE" id="PS51186">
    <property type="entry name" value="GNAT"/>
    <property type="match status" value="1"/>
</dbReference>
<dbReference type="PANTHER" id="PTHR10908">
    <property type="entry name" value="SEROTONIN N-ACETYLTRANSFERASE"/>
    <property type="match status" value="1"/>
</dbReference>
<dbReference type="EC" id="2.3.1.87" evidence="6"/>
<reference evidence="12" key="1">
    <citation type="submission" date="2025-08" db="UniProtKB">
        <authorList>
            <consortium name="RefSeq"/>
        </authorList>
    </citation>
    <scope>IDENTIFICATION</scope>
    <source>
        <tissue evidence="12">Gonad</tissue>
    </source>
</reference>
<comment type="catalytic activity">
    <reaction evidence="3">
        <text>a 2-arylethylamine + acetyl-CoA = an N-acetyl-2-arylethylamine + CoA + H(+)</text>
        <dbReference type="Rhea" id="RHEA:20497"/>
        <dbReference type="ChEBI" id="CHEBI:15378"/>
        <dbReference type="ChEBI" id="CHEBI:55469"/>
        <dbReference type="ChEBI" id="CHEBI:57287"/>
        <dbReference type="ChEBI" id="CHEBI:57288"/>
        <dbReference type="ChEBI" id="CHEBI:77827"/>
        <dbReference type="EC" id="2.3.1.87"/>
    </reaction>
</comment>
<keyword evidence="11" id="KW-1185">Reference proteome</keyword>
<dbReference type="AlphaFoldDB" id="A0A6P4YBG7"/>
<dbReference type="CDD" id="cd04301">
    <property type="entry name" value="NAT_SF"/>
    <property type="match status" value="1"/>
</dbReference>
<keyword evidence="2" id="KW-0012">Acyltransferase</keyword>
<evidence type="ECO:0000313" key="11">
    <source>
        <dbReference type="Proteomes" id="UP000515135"/>
    </source>
</evidence>
<evidence type="ECO:0000256" key="4">
    <source>
        <dbReference type="ARBA" id="ARBA00037926"/>
    </source>
</evidence>
<evidence type="ECO:0000256" key="3">
    <source>
        <dbReference type="ARBA" id="ARBA00036561"/>
    </source>
</evidence>
<dbReference type="GO" id="GO:0030187">
    <property type="term" value="P:melatonin biosynthetic process"/>
    <property type="evidence" value="ECO:0007669"/>
    <property type="project" value="UniProtKB-KW"/>
</dbReference>
<dbReference type="RefSeq" id="XP_019626455.1">
    <property type="nucleotide sequence ID" value="XM_019770896.1"/>
</dbReference>
<dbReference type="OrthoDB" id="30840at2759"/>
<proteinExistence type="inferred from homology"/>